<keyword evidence="3" id="KW-1185">Reference proteome</keyword>
<evidence type="ECO:0000313" key="3">
    <source>
        <dbReference type="Proteomes" id="UP001590951"/>
    </source>
</evidence>
<sequence>MLEHKGSTIPSRHRGKGAGGVSNYSLLPNLSTQTQVQTDTPTKTASSLLEFLISCHKGKEVEPWIVFEIIPEEIQTVWLILEGDKSLYNYVLGKLRFDWSPYTSQFTVRMPTSTYDIFTELVV</sequence>
<accession>A0ABR4AFK4</accession>
<feature type="region of interest" description="Disordered" evidence="1">
    <location>
        <begin position="1"/>
        <end position="23"/>
    </location>
</feature>
<evidence type="ECO:0000256" key="1">
    <source>
        <dbReference type="SAM" id="MobiDB-lite"/>
    </source>
</evidence>
<evidence type="ECO:0000313" key="2">
    <source>
        <dbReference type="EMBL" id="KAL2044594.1"/>
    </source>
</evidence>
<dbReference type="EMBL" id="JBHFEH010000185">
    <property type="protein sequence ID" value="KAL2044594.1"/>
    <property type="molecule type" value="Genomic_DNA"/>
</dbReference>
<gene>
    <name evidence="2" type="ORF">ABVK25_012337</name>
</gene>
<organism evidence="2 3">
    <name type="scientific">Lepraria finkii</name>
    <dbReference type="NCBI Taxonomy" id="1340010"/>
    <lineage>
        <taxon>Eukaryota</taxon>
        <taxon>Fungi</taxon>
        <taxon>Dikarya</taxon>
        <taxon>Ascomycota</taxon>
        <taxon>Pezizomycotina</taxon>
        <taxon>Lecanoromycetes</taxon>
        <taxon>OSLEUM clade</taxon>
        <taxon>Lecanoromycetidae</taxon>
        <taxon>Lecanorales</taxon>
        <taxon>Lecanorineae</taxon>
        <taxon>Stereocaulaceae</taxon>
        <taxon>Lepraria</taxon>
    </lineage>
</organism>
<reference evidence="2 3" key="1">
    <citation type="submission" date="2024-09" db="EMBL/GenBank/DDBJ databases">
        <title>Rethinking Asexuality: The Enigmatic Case of Functional Sexual Genes in Lepraria (Stereocaulaceae).</title>
        <authorList>
            <person name="Doellman M."/>
            <person name="Sun Y."/>
            <person name="Barcenas-Pena A."/>
            <person name="Lumbsch H.T."/>
            <person name="Grewe F."/>
        </authorList>
    </citation>
    <scope>NUCLEOTIDE SEQUENCE [LARGE SCALE GENOMIC DNA]</scope>
    <source>
        <strain evidence="2 3">Grewe 0041</strain>
    </source>
</reference>
<proteinExistence type="predicted"/>
<name>A0ABR4AFK4_9LECA</name>
<protein>
    <submittedName>
        <fullName evidence="2">Uncharacterized protein</fullName>
    </submittedName>
</protein>
<comment type="caution">
    <text evidence="2">The sequence shown here is derived from an EMBL/GenBank/DDBJ whole genome shotgun (WGS) entry which is preliminary data.</text>
</comment>
<dbReference type="Proteomes" id="UP001590951">
    <property type="component" value="Unassembled WGS sequence"/>
</dbReference>